<dbReference type="PANTHER" id="PTHR33204">
    <property type="entry name" value="TRANSCRIPTIONAL REGULATOR, MARR FAMILY"/>
    <property type="match status" value="1"/>
</dbReference>
<evidence type="ECO:0000256" key="2">
    <source>
        <dbReference type="ARBA" id="ARBA00023125"/>
    </source>
</evidence>
<dbReference type="AlphaFoldDB" id="A0A6P2BTI5"/>
<keyword evidence="1" id="KW-0805">Transcription regulation</keyword>
<name>A0A6P2BTI5_9ACTN</name>
<dbReference type="PROSITE" id="PS51118">
    <property type="entry name" value="HTH_HXLR"/>
    <property type="match status" value="1"/>
</dbReference>
<dbReference type="OrthoDB" id="9792527at2"/>
<dbReference type="InterPro" id="IPR036390">
    <property type="entry name" value="WH_DNA-bd_sf"/>
</dbReference>
<dbReference type="PANTHER" id="PTHR33204:SF18">
    <property type="entry name" value="TRANSCRIPTIONAL REGULATORY PROTEIN"/>
    <property type="match status" value="1"/>
</dbReference>
<organism evidence="5 6">
    <name type="scientific">Trebonia kvetii</name>
    <dbReference type="NCBI Taxonomy" id="2480626"/>
    <lineage>
        <taxon>Bacteria</taxon>
        <taxon>Bacillati</taxon>
        <taxon>Actinomycetota</taxon>
        <taxon>Actinomycetes</taxon>
        <taxon>Streptosporangiales</taxon>
        <taxon>Treboniaceae</taxon>
        <taxon>Trebonia</taxon>
    </lineage>
</organism>
<dbReference type="EMBL" id="RPFW01000009">
    <property type="protein sequence ID" value="TVZ00523.1"/>
    <property type="molecule type" value="Genomic_DNA"/>
</dbReference>
<dbReference type="InterPro" id="IPR002577">
    <property type="entry name" value="HTH_HxlR"/>
</dbReference>
<evidence type="ECO:0000256" key="1">
    <source>
        <dbReference type="ARBA" id="ARBA00023015"/>
    </source>
</evidence>
<dbReference type="InterPro" id="IPR036388">
    <property type="entry name" value="WH-like_DNA-bd_sf"/>
</dbReference>
<reference evidence="5 6" key="1">
    <citation type="submission" date="2018-11" db="EMBL/GenBank/DDBJ databases">
        <title>Trebonia kvetii gen.nov., sp.nov., a novel acidophilic actinobacterium, and proposal of the new actinobacterial family Treboniaceae fam. nov.</title>
        <authorList>
            <person name="Rapoport D."/>
            <person name="Sagova-Mareckova M."/>
            <person name="Sedlacek I."/>
            <person name="Provaznik J."/>
            <person name="Kralova S."/>
            <person name="Pavlinic D."/>
            <person name="Benes V."/>
            <person name="Kopecky J."/>
        </authorList>
    </citation>
    <scope>NUCLEOTIDE SEQUENCE [LARGE SCALE GENOMIC DNA]</scope>
    <source>
        <strain evidence="5 6">15Tr583</strain>
    </source>
</reference>
<dbReference type="Gene3D" id="1.10.10.10">
    <property type="entry name" value="Winged helix-like DNA-binding domain superfamily/Winged helix DNA-binding domain"/>
    <property type="match status" value="1"/>
</dbReference>
<sequence>MNLVGEKWSLLAVREIAFGNRRFDAIARNTGAPRDRLTARLRALEAGGVIARRQYSEHPPRYEYELTQAGKELRSVLAALRAWGDKWAIDTPPPSVFEHTCGHELDAAVVCRHCGTEVDLDDLTLRVNTPGWTRTGPAQPVP</sequence>
<feature type="domain" description="HTH hxlR-type" evidence="4">
    <location>
        <begin position="1"/>
        <end position="92"/>
    </location>
</feature>
<keyword evidence="3" id="KW-0804">Transcription</keyword>
<keyword evidence="2" id="KW-0238">DNA-binding</keyword>
<comment type="caution">
    <text evidence="5">The sequence shown here is derived from an EMBL/GenBank/DDBJ whole genome shotgun (WGS) entry which is preliminary data.</text>
</comment>
<evidence type="ECO:0000313" key="5">
    <source>
        <dbReference type="EMBL" id="TVZ00523.1"/>
    </source>
</evidence>
<dbReference type="Proteomes" id="UP000460272">
    <property type="component" value="Unassembled WGS sequence"/>
</dbReference>
<protein>
    <submittedName>
        <fullName evidence="5">Transcriptional regulator</fullName>
    </submittedName>
</protein>
<evidence type="ECO:0000256" key="3">
    <source>
        <dbReference type="ARBA" id="ARBA00023163"/>
    </source>
</evidence>
<evidence type="ECO:0000313" key="6">
    <source>
        <dbReference type="Proteomes" id="UP000460272"/>
    </source>
</evidence>
<evidence type="ECO:0000259" key="4">
    <source>
        <dbReference type="PROSITE" id="PS51118"/>
    </source>
</evidence>
<dbReference type="SUPFAM" id="SSF46785">
    <property type="entry name" value="Winged helix' DNA-binding domain"/>
    <property type="match status" value="1"/>
</dbReference>
<dbReference type="Pfam" id="PF01638">
    <property type="entry name" value="HxlR"/>
    <property type="match status" value="1"/>
</dbReference>
<dbReference type="GO" id="GO:0003677">
    <property type="term" value="F:DNA binding"/>
    <property type="evidence" value="ECO:0007669"/>
    <property type="project" value="UniProtKB-KW"/>
</dbReference>
<gene>
    <name evidence="5" type="ORF">EAS64_37500</name>
</gene>
<accession>A0A6P2BTI5</accession>
<proteinExistence type="predicted"/>
<keyword evidence="6" id="KW-1185">Reference proteome</keyword>